<keyword evidence="8" id="KW-1185">Reference proteome</keyword>
<reference evidence="7 8" key="1">
    <citation type="journal article" date="2015" name="Proc. Natl. Acad. Sci. U.S.A.">
        <title>The resurrection genome of Boea hygrometrica: A blueprint for survival of dehydration.</title>
        <authorList>
            <person name="Xiao L."/>
            <person name="Yang G."/>
            <person name="Zhang L."/>
            <person name="Yang X."/>
            <person name="Zhao S."/>
            <person name="Ji Z."/>
            <person name="Zhou Q."/>
            <person name="Hu M."/>
            <person name="Wang Y."/>
            <person name="Chen M."/>
            <person name="Xu Y."/>
            <person name="Jin H."/>
            <person name="Xiao X."/>
            <person name="Hu G."/>
            <person name="Bao F."/>
            <person name="Hu Y."/>
            <person name="Wan P."/>
            <person name="Li L."/>
            <person name="Deng X."/>
            <person name="Kuang T."/>
            <person name="Xiang C."/>
            <person name="Zhu J.K."/>
            <person name="Oliver M.J."/>
            <person name="He Y."/>
        </authorList>
    </citation>
    <scope>NUCLEOTIDE SEQUENCE [LARGE SCALE GENOMIC DNA]</scope>
    <source>
        <strain evidence="8">cv. XS01</strain>
    </source>
</reference>
<keyword evidence="5 6" id="KW-0539">Nucleus</keyword>
<dbReference type="EMBL" id="KV003899">
    <property type="protein sequence ID" value="KZV36369.1"/>
    <property type="molecule type" value="Genomic_DNA"/>
</dbReference>
<dbReference type="Pfam" id="PF02045">
    <property type="entry name" value="CBFB_NFYA"/>
    <property type="match status" value="1"/>
</dbReference>
<organism evidence="7 8">
    <name type="scientific">Dorcoceras hygrometricum</name>
    <dbReference type="NCBI Taxonomy" id="472368"/>
    <lineage>
        <taxon>Eukaryota</taxon>
        <taxon>Viridiplantae</taxon>
        <taxon>Streptophyta</taxon>
        <taxon>Embryophyta</taxon>
        <taxon>Tracheophyta</taxon>
        <taxon>Spermatophyta</taxon>
        <taxon>Magnoliopsida</taxon>
        <taxon>eudicotyledons</taxon>
        <taxon>Gunneridae</taxon>
        <taxon>Pentapetalae</taxon>
        <taxon>asterids</taxon>
        <taxon>lamiids</taxon>
        <taxon>Lamiales</taxon>
        <taxon>Gesneriaceae</taxon>
        <taxon>Didymocarpoideae</taxon>
        <taxon>Trichosporeae</taxon>
        <taxon>Loxocarpinae</taxon>
        <taxon>Dorcoceras</taxon>
    </lineage>
</organism>
<comment type="subunit">
    <text evidence="6">Heterotrimer.</text>
</comment>
<dbReference type="PROSITE" id="PS51152">
    <property type="entry name" value="NFYA_HAP2_2"/>
    <property type="match status" value="1"/>
</dbReference>
<dbReference type="GO" id="GO:0003700">
    <property type="term" value="F:DNA-binding transcription factor activity"/>
    <property type="evidence" value="ECO:0007669"/>
    <property type="project" value="UniProtKB-UniRule"/>
</dbReference>
<comment type="subcellular location">
    <subcellularLocation>
        <location evidence="1 6">Nucleus</location>
    </subcellularLocation>
</comment>
<comment type="function">
    <text evidence="6">Component of the sequence-specific heterotrimeric transcription factor (NF-Y) which specifically recognizes a 5'-CCAAT-3' box motif found in the promoters of its target genes.</text>
</comment>
<evidence type="ECO:0000256" key="1">
    <source>
        <dbReference type="ARBA" id="ARBA00004123"/>
    </source>
</evidence>
<dbReference type="GO" id="GO:0003677">
    <property type="term" value="F:DNA binding"/>
    <property type="evidence" value="ECO:0007669"/>
    <property type="project" value="UniProtKB-KW"/>
</dbReference>
<dbReference type="Gene3D" id="6.10.250.2430">
    <property type="match status" value="1"/>
</dbReference>
<dbReference type="InterPro" id="IPR001289">
    <property type="entry name" value="NFYA"/>
</dbReference>
<keyword evidence="3 6" id="KW-0238">DNA-binding</keyword>
<evidence type="ECO:0000256" key="4">
    <source>
        <dbReference type="ARBA" id="ARBA00023163"/>
    </source>
</evidence>
<evidence type="ECO:0000313" key="7">
    <source>
        <dbReference type="EMBL" id="KZV36369.1"/>
    </source>
</evidence>
<accession>A0A2Z7BPI3</accession>
<dbReference type="Proteomes" id="UP000250235">
    <property type="component" value="Unassembled WGS sequence"/>
</dbReference>
<dbReference type="GO" id="GO:0005634">
    <property type="term" value="C:nucleus"/>
    <property type="evidence" value="ECO:0007669"/>
    <property type="project" value="UniProtKB-SubCell"/>
</dbReference>
<evidence type="ECO:0000256" key="6">
    <source>
        <dbReference type="RuleBase" id="RU367155"/>
    </source>
</evidence>
<dbReference type="AlphaFoldDB" id="A0A2Z7BPI3"/>
<dbReference type="PANTHER" id="PTHR12632">
    <property type="entry name" value="TRANSCRIPTION FACTOR NF-Y ALPHA-RELATED"/>
    <property type="match status" value="1"/>
</dbReference>
<name>A0A2Z7BPI3_9LAMI</name>
<dbReference type="SMART" id="SM00521">
    <property type="entry name" value="CBF"/>
    <property type="match status" value="1"/>
</dbReference>
<comment type="similarity">
    <text evidence="6">Belongs to the NFYA/HAP2 subunit family.</text>
</comment>
<keyword evidence="4 6" id="KW-0804">Transcription</keyword>
<evidence type="ECO:0000256" key="5">
    <source>
        <dbReference type="ARBA" id="ARBA00023242"/>
    </source>
</evidence>
<proteinExistence type="inferred from homology"/>
<evidence type="ECO:0000313" key="8">
    <source>
        <dbReference type="Proteomes" id="UP000250235"/>
    </source>
</evidence>
<evidence type="ECO:0000256" key="3">
    <source>
        <dbReference type="ARBA" id="ARBA00023125"/>
    </source>
</evidence>
<keyword evidence="2 6" id="KW-0805">Transcription regulation</keyword>
<protein>
    <recommendedName>
        <fullName evidence="6">Nuclear transcription factor Y subunit</fullName>
    </recommendedName>
</protein>
<sequence>MNLVQTGKRDEQYHGLDAYGLKDLSSSGSQSWWSYGSNHGTVNIFDPDGSTRERILLSVCREENQENYGAMVPARAIGENLMQETARHPRSAGGLFPANPDPYGSGHLLSSYSFSHEEPVYVNAKQYHGILRRRRLRAKAALENRVATSVRKVCC</sequence>
<gene>
    <name evidence="7" type="ORF">F511_03810</name>
</gene>
<evidence type="ECO:0000256" key="2">
    <source>
        <dbReference type="ARBA" id="ARBA00023015"/>
    </source>
</evidence>